<keyword evidence="2" id="KW-1185">Reference proteome</keyword>
<name>A0A6G1BR37_9ORYZ</name>
<proteinExistence type="predicted"/>
<dbReference type="AlphaFoldDB" id="A0A6G1BR37"/>
<organism evidence="1 2">
    <name type="scientific">Oryza meyeriana var. granulata</name>
    <dbReference type="NCBI Taxonomy" id="110450"/>
    <lineage>
        <taxon>Eukaryota</taxon>
        <taxon>Viridiplantae</taxon>
        <taxon>Streptophyta</taxon>
        <taxon>Embryophyta</taxon>
        <taxon>Tracheophyta</taxon>
        <taxon>Spermatophyta</taxon>
        <taxon>Magnoliopsida</taxon>
        <taxon>Liliopsida</taxon>
        <taxon>Poales</taxon>
        <taxon>Poaceae</taxon>
        <taxon>BOP clade</taxon>
        <taxon>Oryzoideae</taxon>
        <taxon>Oryzeae</taxon>
        <taxon>Oryzinae</taxon>
        <taxon>Oryza</taxon>
        <taxon>Oryza meyeriana</taxon>
    </lineage>
</organism>
<dbReference type="EMBL" id="SPHZ02000011">
    <property type="protein sequence ID" value="KAF0890302.1"/>
    <property type="molecule type" value="Genomic_DNA"/>
</dbReference>
<gene>
    <name evidence="1" type="ORF">E2562_002714</name>
</gene>
<evidence type="ECO:0000313" key="1">
    <source>
        <dbReference type="EMBL" id="KAF0890302.1"/>
    </source>
</evidence>
<evidence type="ECO:0000313" key="2">
    <source>
        <dbReference type="Proteomes" id="UP000479710"/>
    </source>
</evidence>
<reference evidence="1 2" key="1">
    <citation type="submission" date="2019-11" db="EMBL/GenBank/DDBJ databases">
        <title>Whole genome sequence of Oryza granulata.</title>
        <authorList>
            <person name="Li W."/>
        </authorList>
    </citation>
    <scope>NUCLEOTIDE SEQUENCE [LARGE SCALE GENOMIC DNA]</scope>
    <source>
        <strain evidence="2">cv. Menghai</strain>
        <tissue evidence="1">Leaf</tissue>
    </source>
</reference>
<sequence length="68" mass="7783">MEKWRTGYVVAERCLLHMLRPEHGRNDVAAAGGTLDGVFTRNRMHMREVMWLLASESLTNNIDLPLMA</sequence>
<protein>
    <submittedName>
        <fullName evidence="1">Uncharacterized protein</fullName>
    </submittedName>
</protein>
<accession>A0A6G1BR37</accession>
<comment type="caution">
    <text evidence="1">The sequence shown here is derived from an EMBL/GenBank/DDBJ whole genome shotgun (WGS) entry which is preliminary data.</text>
</comment>
<dbReference type="Proteomes" id="UP000479710">
    <property type="component" value="Unassembled WGS sequence"/>
</dbReference>